<dbReference type="AlphaFoldDB" id="A0AAN1XUQ2"/>
<name>A0AAN1XUQ2_UNVUL</name>
<dbReference type="InterPro" id="IPR015421">
    <property type="entry name" value="PyrdxlP-dep_Trfase_major"/>
</dbReference>
<organism evidence="3 4">
    <name type="scientific">Vulcanimicrobium alpinum</name>
    <dbReference type="NCBI Taxonomy" id="3016050"/>
    <lineage>
        <taxon>Bacteria</taxon>
        <taxon>Bacillati</taxon>
        <taxon>Vulcanimicrobiota</taxon>
        <taxon>Vulcanimicrobiia</taxon>
        <taxon>Vulcanimicrobiales</taxon>
        <taxon>Vulcanimicrobiaceae</taxon>
        <taxon>Vulcanimicrobium</taxon>
    </lineage>
</organism>
<dbReference type="Proteomes" id="UP001317532">
    <property type="component" value="Chromosome"/>
</dbReference>
<dbReference type="RefSeq" id="WP_317996399.1">
    <property type="nucleotide sequence ID" value="NZ_AP025523.1"/>
</dbReference>
<protein>
    <submittedName>
        <fullName evidence="3">Glycine dehydrogenase (Decarboxylating) subunit 1</fullName>
    </submittedName>
</protein>
<dbReference type="PANTHER" id="PTHR42806:SF1">
    <property type="entry name" value="GLYCINE DEHYDROGENASE (DECARBOXYLATING)"/>
    <property type="match status" value="1"/>
</dbReference>
<feature type="domain" description="Glycine cleavage system P-protein N-terminal" evidence="2">
    <location>
        <begin position="2"/>
        <end position="442"/>
    </location>
</feature>
<dbReference type="GO" id="GO:0004375">
    <property type="term" value="F:glycine dehydrogenase (decarboxylating) activity"/>
    <property type="evidence" value="ECO:0007669"/>
    <property type="project" value="InterPro"/>
</dbReference>
<accession>A0AAN1XUQ2</accession>
<dbReference type="Gene3D" id="3.40.640.10">
    <property type="entry name" value="Type I PLP-dependent aspartate aminotransferase-like (Major domain)"/>
    <property type="match status" value="1"/>
</dbReference>
<dbReference type="PANTHER" id="PTHR42806">
    <property type="entry name" value="GLYCINE CLEAVAGE SYSTEM P-PROTEIN"/>
    <property type="match status" value="1"/>
</dbReference>
<reference evidence="3 4" key="1">
    <citation type="journal article" date="2022" name="ISME Commun">
        <title>Vulcanimicrobium alpinus gen. nov. sp. nov., the first cultivated representative of the candidate phylum 'Eremiobacterota', is a metabolically versatile aerobic anoxygenic phototroph.</title>
        <authorList>
            <person name="Yabe S."/>
            <person name="Muto K."/>
            <person name="Abe K."/>
            <person name="Yokota A."/>
            <person name="Staudigel H."/>
            <person name="Tebo B.M."/>
        </authorList>
    </citation>
    <scope>NUCLEOTIDE SEQUENCE [LARGE SCALE GENOMIC DNA]</scope>
    <source>
        <strain evidence="3 4">WC8-2</strain>
    </source>
</reference>
<evidence type="ECO:0000313" key="3">
    <source>
        <dbReference type="EMBL" id="BDE05350.1"/>
    </source>
</evidence>
<evidence type="ECO:0000256" key="1">
    <source>
        <dbReference type="ARBA" id="ARBA00023002"/>
    </source>
</evidence>
<dbReference type="SUPFAM" id="SSF53383">
    <property type="entry name" value="PLP-dependent transferases"/>
    <property type="match status" value="1"/>
</dbReference>
<dbReference type="InterPro" id="IPR015424">
    <property type="entry name" value="PyrdxlP-dep_Trfase"/>
</dbReference>
<dbReference type="InterPro" id="IPR023010">
    <property type="entry name" value="GcvPA"/>
</dbReference>
<dbReference type="PIRSF" id="PIRSF006815">
    <property type="entry name" value="GcvPA"/>
    <property type="match status" value="1"/>
</dbReference>
<dbReference type="GO" id="GO:0009116">
    <property type="term" value="P:nucleoside metabolic process"/>
    <property type="evidence" value="ECO:0007669"/>
    <property type="project" value="InterPro"/>
</dbReference>
<keyword evidence="4" id="KW-1185">Reference proteome</keyword>
<dbReference type="InterPro" id="IPR049315">
    <property type="entry name" value="GDC-P_N"/>
</dbReference>
<dbReference type="Gene3D" id="3.90.1150.10">
    <property type="entry name" value="Aspartate Aminotransferase, domain 1"/>
    <property type="match status" value="1"/>
</dbReference>
<evidence type="ECO:0000313" key="4">
    <source>
        <dbReference type="Proteomes" id="UP001317532"/>
    </source>
</evidence>
<proteinExistence type="predicted"/>
<evidence type="ECO:0000259" key="2">
    <source>
        <dbReference type="Pfam" id="PF02347"/>
    </source>
</evidence>
<gene>
    <name evidence="3" type="primary">gcvPA</name>
    <name evidence="3" type="ORF">WPS_06260</name>
</gene>
<dbReference type="KEGG" id="vab:WPS_06260"/>
<keyword evidence="1" id="KW-0560">Oxidoreductase</keyword>
<sequence>MYTPHTPADIEAMLAAIGVASLDDLVRVPDALALRAPVEVTPQLSEIEIADRFRGFAERTTAPHYTSFLGAGAYRHYIPPVVGALAMRGEFLTSYTPYQAEVSQGYLQAIYEWQTYIALLTGLDVANASVYDGATALAEGVIMAVNATGRKAVLVSAAVHPNYRAVLRTYADGLDLTVDELPYASDGRTDLGSLDAALADQRYAAVVVQSPNVFGAIDALPAGVAAKIKTTKTVVIGVVAEAMSLAALATPSSWGVEICVGEGQSFGNAIAYGGPHVGFIAATSEHLRRIPGRLVGKSVDVEGRPAYVLTLQAREQHIRREKATSNICTNQAHCALCATIYLAAMGKTGLRDCAALNVARTQELRERVTALDGFSARFDAPTFNEFALRVPGRAAGVLAALEARQILGGLDLGRFYPELDDCILMTATELTSSADIDRLVTALSEIPARAAARV</sequence>
<dbReference type="InterPro" id="IPR015422">
    <property type="entry name" value="PyrdxlP-dep_Trfase_small"/>
</dbReference>
<dbReference type="Pfam" id="PF02347">
    <property type="entry name" value="GDC-P"/>
    <property type="match status" value="1"/>
</dbReference>
<dbReference type="EMBL" id="AP025523">
    <property type="protein sequence ID" value="BDE05350.1"/>
    <property type="molecule type" value="Genomic_DNA"/>
</dbReference>
<dbReference type="NCBIfam" id="NF001696">
    <property type="entry name" value="PRK00451.1"/>
    <property type="match status" value="1"/>
</dbReference>